<evidence type="ECO:0000313" key="3">
    <source>
        <dbReference type="Proteomes" id="UP001155027"/>
    </source>
</evidence>
<organism evidence="2 3">
    <name type="scientific">Salinibacter ruber</name>
    <dbReference type="NCBI Taxonomy" id="146919"/>
    <lineage>
        <taxon>Bacteria</taxon>
        <taxon>Pseudomonadati</taxon>
        <taxon>Rhodothermota</taxon>
        <taxon>Rhodothermia</taxon>
        <taxon>Rhodothermales</taxon>
        <taxon>Salinibacteraceae</taxon>
        <taxon>Salinibacter</taxon>
    </lineage>
</organism>
<dbReference type="RefSeq" id="WP_208424052.1">
    <property type="nucleotide sequence ID" value="NZ_CALTSG010000032.1"/>
</dbReference>
<comment type="caution">
    <text evidence="2">The sequence shown here is derived from an EMBL/GenBank/DDBJ whole genome shotgun (WGS) entry which is preliminary data.</text>
</comment>
<evidence type="ECO:0000256" key="1">
    <source>
        <dbReference type="SAM" id="SignalP"/>
    </source>
</evidence>
<proteinExistence type="predicted"/>
<accession>A0A9X2TCY5</accession>
<dbReference type="AlphaFoldDB" id="A0A9X2TCY5"/>
<feature type="signal peptide" evidence="1">
    <location>
        <begin position="1"/>
        <end position="20"/>
    </location>
</feature>
<reference evidence="2" key="1">
    <citation type="submission" date="2022-08" db="EMBL/GenBank/DDBJ databases">
        <title>Genomic Encyclopedia of Type Strains, Phase V (KMG-V): Genome sequencing to study the core and pangenomes of soil and plant-associated prokaryotes.</title>
        <authorList>
            <person name="Whitman W."/>
        </authorList>
    </citation>
    <scope>NUCLEOTIDE SEQUENCE</scope>
    <source>
        <strain evidence="2">0</strain>
    </source>
</reference>
<evidence type="ECO:0000313" key="2">
    <source>
        <dbReference type="EMBL" id="MCS3678900.1"/>
    </source>
</evidence>
<dbReference type="Proteomes" id="UP001155027">
    <property type="component" value="Unassembled WGS sequence"/>
</dbReference>
<name>A0A9X2TCY5_9BACT</name>
<feature type="chain" id="PRO_5041195086" evidence="1">
    <location>
        <begin position="21"/>
        <end position="170"/>
    </location>
</feature>
<sequence length="170" mass="19111">MQQTLLALLALMMATFFNFNQMQTELQKQRQVIRSEMEQMALGVGMQTMEVIRARAFDEATIGGTEDRITDPTEFRGSFGGGMDCQAFGGSQTCDSVGDFHEMTPSTETFETPEFDMEFTVEVEVRYLDSGMNVVPGPTFRKEVVVYVQDAGDDPFLAEPIQFSEVLSYY</sequence>
<gene>
    <name evidence="2" type="ORF">GGP71_002842</name>
</gene>
<protein>
    <submittedName>
        <fullName evidence="2">Uncharacterized protein</fullName>
    </submittedName>
</protein>
<dbReference type="EMBL" id="JANUAU010000010">
    <property type="protein sequence ID" value="MCS3678900.1"/>
    <property type="molecule type" value="Genomic_DNA"/>
</dbReference>
<keyword evidence="1" id="KW-0732">Signal</keyword>